<dbReference type="Proteomes" id="UP000078397">
    <property type="component" value="Unassembled WGS sequence"/>
</dbReference>
<dbReference type="Pfam" id="PF04991">
    <property type="entry name" value="LicD"/>
    <property type="match status" value="1"/>
</dbReference>
<evidence type="ECO:0000256" key="3">
    <source>
        <dbReference type="ARBA" id="ARBA00022989"/>
    </source>
</evidence>
<dbReference type="KEGG" id="pchm:VFPPC_14455"/>
<dbReference type="GO" id="GO:0016020">
    <property type="term" value="C:membrane"/>
    <property type="evidence" value="ECO:0007669"/>
    <property type="project" value="UniProtKB-SubCell"/>
</dbReference>
<organism evidence="7 8">
    <name type="scientific">Pochonia chlamydosporia 170</name>
    <dbReference type="NCBI Taxonomy" id="1380566"/>
    <lineage>
        <taxon>Eukaryota</taxon>
        <taxon>Fungi</taxon>
        <taxon>Dikarya</taxon>
        <taxon>Ascomycota</taxon>
        <taxon>Pezizomycotina</taxon>
        <taxon>Sordariomycetes</taxon>
        <taxon>Hypocreomycetidae</taxon>
        <taxon>Hypocreales</taxon>
        <taxon>Clavicipitaceae</taxon>
        <taxon>Pochonia</taxon>
    </lineage>
</organism>
<dbReference type="InterPro" id="IPR007074">
    <property type="entry name" value="LicD/FKTN/FKRP_NTP_transf"/>
</dbReference>
<evidence type="ECO:0000313" key="8">
    <source>
        <dbReference type="Proteomes" id="UP000078397"/>
    </source>
</evidence>
<reference evidence="7 8" key="1">
    <citation type="journal article" date="2016" name="PLoS Pathog.">
        <title>Biosynthesis of antibiotic leucinostatins in bio-control fungus Purpureocillium lilacinum and their inhibition on phytophthora revealed by genome mining.</title>
        <authorList>
            <person name="Wang G."/>
            <person name="Liu Z."/>
            <person name="Lin R."/>
            <person name="Li E."/>
            <person name="Mao Z."/>
            <person name="Ling J."/>
            <person name="Yang Y."/>
            <person name="Yin W.B."/>
            <person name="Xie B."/>
        </authorList>
    </citation>
    <scope>NUCLEOTIDE SEQUENCE [LARGE SCALE GENOMIC DNA]</scope>
    <source>
        <strain evidence="7">170</strain>
    </source>
</reference>
<evidence type="ECO:0000259" key="6">
    <source>
        <dbReference type="Pfam" id="PF04991"/>
    </source>
</evidence>
<dbReference type="OrthoDB" id="444255at2759"/>
<sequence length="276" mass="31656">MVVARVHLVLRICAAICIATVLTTGLVMFQSPRFLGGVKVPFAIPTPIPAQDIEKNAHSNIGQGSPKYFSEPGGSYNLMHYDTRFFQKELEPGPRRLVLEDLIRSYLNITNYYEVETWLAHGTLMGWWWGEHILPWDTDLDVQLSHGTLDHIAKNMNFTEFRYSFNRANGQYVSKTYLLDINPHYVEIDRGDGMNIIDARWIDTDNGMYVDITAVRERDMPGQWSCKDEHRYSETDLWPLKVSEFEGIKALVPARATELLRAEYGSTSTEREQFSG</sequence>
<keyword evidence="4 5" id="KW-0472">Membrane</keyword>
<feature type="domain" description="LicD/FKTN/FKRP nucleotidyltransferase" evidence="6">
    <location>
        <begin position="112"/>
        <end position="216"/>
    </location>
</feature>
<dbReference type="RefSeq" id="XP_018144339.1">
    <property type="nucleotide sequence ID" value="XM_018292224.1"/>
</dbReference>
<dbReference type="PANTHER" id="PTHR15407">
    <property type="entry name" value="FUKUTIN-RELATED"/>
    <property type="match status" value="1"/>
</dbReference>
<dbReference type="EMBL" id="LSBJ02000004">
    <property type="protein sequence ID" value="OAQ67252.1"/>
    <property type="molecule type" value="Genomic_DNA"/>
</dbReference>
<dbReference type="GO" id="GO:0009100">
    <property type="term" value="P:glycoprotein metabolic process"/>
    <property type="evidence" value="ECO:0007669"/>
    <property type="project" value="UniProtKB-ARBA"/>
</dbReference>
<proteinExistence type="predicted"/>
<gene>
    <name evidence="7" type="ORF">VFPPC_14455</name>
</gene>
<dbReference type="PANTHER" id="PTHR15407:SF32">
    <property type="entry name" value="PROTEIN (MNN4), PUTATIVE (AFU_ORTHOLOGUE AFUA_1G03790)-RELATED"/>
    <property type="match status" value="1"/>
</dbReference>
<evidence type="ECO:0000256" key="2">
    <source>
        <dbReference type="ARBA" id="ARBA00022692"/>
    </source>
</evidence>
<keyword evidence="8" id="KW-1185">Reference proteome</keyword>
<evidence type="ECO:0000256" key="1">
    <source>
        <dbReference type="ARBA" id="ARBA00004167"/>
    </source>
</evidence>
<dbReference type="GeneID" id="28856218"/>
<feature type="transmembrane region" description="Helical" evidence="5">
    <location>
        <begin position="6"/>
        <end position="29"/>
    </location>
</feature>
<keyword evidence="7" id="KW-0808">Transferase</keyword>
<evidence type="ECO:0000256" key="4">
    <source>
        <dbReference type="ARBA" id="ARBA00023136"/>
    </source>
</evidence>
<dbReference type="InterPro" id="IPR009644">
    <property type="entry name" value="FKTN/MNN4/W02B3.4-1"/>
</dbReference>
<comment type="caution">
    <text evidence="7">The sequence shown here is derived from an EMBL/GenBank/DDBJ whole genome shotgun (WGS) entry which is preliminary data.</text>
</comment>
<accession>A0A179FNS7</accession>
<evidence type="ECO:0000313" key="7">
    <source>
        <dbReference type="EMBL" id="OAQ67252.1"/>
    </source>
</evidence>
<dbReference type="AlphaFoldDB" id="A0A179FNS7"/>
<dbReference type="STRING" id="1380566.A0A179FNS7"/>
<name>A0A179FNS7_METCM</name>
<evidence type="ECO:0000256" key="5">
    <source>
        <dbReference type="SAM" id="Phobius"/>
    </source>
</evidence>
<dbReference type="GO" id="GO:0016740">
    <property type="term" value="F:transferase activity"/>
    <property type="evidence" value="ECO:0007669"/>
    <property type="project" value="UniProtKB-KW"/>
</dbReference>
<comment type="subcellular location">
    <subcellularLocation>
        <location evidence="1">Membrane</location>
        <topology evidence="1">Single-pass membrane protein</topology>
    </subcellularLocation>
</comment>
<protein>
    <submittedName>
        <fullName evidence="7">Mannosylphosphate transferase</fullName>
    </submittedName>
</protein>
<keyword evidence="2 5" id="KW-0812">Transmembrane</keyword>
<keyword evidence="3 5" id="KW-1133">Transmembrane helix</keyword>